<dbReference type="Proteomes" id="UP000286931">
    <property type="component" value="Unassembled WGS sequence"/>
</dbReference>
<reference evidence="4 5" key="1">
    <citation type="submission" date="2018-12" db="EMBL/GenBank/DDBJ databases">
        <title>Draft genome sequence of Embleya hyalina NBRC 13850T.</title>
        <authorList>
            <person name="Komaki H."/>
            <person name="Hosoyama A."/>
            <person name="Kimura A."/>
            <person name="Ichikawa N."/>
            <person name="Tamura T."/>
        </authorList>
    </citation>
    <scope>NUCLEOTIDE SEQUENCE [LARGE SCALE GENOMIC DNA]</scope>
    <source>
        <strain evidence="4 5">NBRC 13850</strain>
    </source>
</reference>
<comment type="caution">
    <text evidence="4">The sequence shown here is derived from an EMBL/GenBank/DDBJ whole genome shotgun (WGS) entry which is preliminary data.</text>
</comment>
<evidence type="ECO:0000313" key="5">
    <source>
        <dbReference type="Proteomes" id="UP000286931"/>
    </source>
</evidence>
<proteinExistence type="predicted"/>
<dbReference type="GO" id="GO:0004315">
    <property type="term" value="F:3-oxoacyl-[acyl-carrier-protein] synthase activity"/>
    <property type="evidence" value="ECO:0007669"/>
    <property type="project" value="TreeGrafter"/>
</dbReference>
<keyword evidence="5" id="KW-1185">Reference proteome</keyword>
<dbReference type="InterPro" id="IPR000794">
    <property type="entry name" value="Beta-ketoacyl_synthase"/>
</dbReference>
<feature type="region of interest" description="Disordered" evidence="2">
    <location>
        <begin position="324"/>
        <end position="350"/>
    </location>
</feature>
<evidence type="ECO:0000256" key="1">
    <source>
        <dbReference type="ARBA" id="ARBA00022679"/>
    </source>
</evidence>
<dbReference type="GO" id="GO:0006633">
    <property type="term" value="P:fatty acid biosynthetic process"/>
    <property type="evidence" value="ECO:0007669"/>
    <property type="project" value="TreeGrafter"/>
</dbReference>
<keyword evidence="1" id="KW-0808">Transferase</keyword>
<dbReference type="PANTHER" id="PTHR11712">
    <property type="entry name" value="POLYKETIDE SYNTHASE-RELATED"/>
    <property type="match status" value="1"/>
</dbReference>
<dbReference type="RefSeq" id="WP_126637828.1">
    <property type="nucleotide sequence ID" value="NZ_BIFH01000018.1"/>
</dbReference>
<dbReference type="OrthoDB" id="3538077at2"/>
<dbReference type="AlphaFoldDB" id="A0A401YM94"/>
<dbReference type="Gene3D" id="3.40.47.10">
    <property type="match status" value="1"/>
</dbReference>
<dbReference type="InterPro" id="IPR016039">
    <property type="entry name" value="Thiolase-like"/>
</dbReference>
<dbReference type="EMBL" id="BIFH01000018">
    <property type="protein sequence ID" value="GCD95730.1"/>
    <property type="molecule type" value="Genomic_DNA"/>
</dbReference>
<name>A0A401YM94_9ACTN</name>
<dbReference type="PANTHER" id="PTHR11712:SF336">
    <property type="entry name" value="3-OXOACYL-[ACYL-CARRIER-PROTEIN] SYNTHASE, MITOCHONDRIAL"/>
    <property type="match status" value="1"/>
</dbReference>
<dbReference type="InterPro" id="IPR014030">
    <property type="entry name" value="Ketoacyl_synth_N"/>
</dbReference>
<evidence type="ECO:0000313" key="4">
    <source>
        <dbReference type="EMBL" id="GCD95730.1"/>
    </source>
</evidence>
<accession>A0A401YM94</accession>
<dbReference type="SUPFAM" id="SSF53901">
    <property type="entry name" value="Thiolase-like"/>
    <property type="match status" value="1"/>
</dbReference>
<feature type="compositionally biased region" description="Low complexity" evidence="2">
    <location>
        <begin position="338"/>
        <end position="350"/>
    </location>
</feature>
<gene>
    <name evidence="4" type="primary">fabF_3</name>
    <name evidence="4" type="ORF">EHYA_03413</name>
</gene>
<feature type="domain" description="Beta-ketoacyl synthase-like N-terminal" evidence="3">
    <location>
        <begin position="54"/>
        <end position="178"/>
    </location>
</feature>
<dbReference type="Pfam" id="PF00109">
    <property type="entry name" value="ketoacyl-synt"/>
    <property type="match status" value="1"/>
</dbReference>
<organism evidence="4 5">
    <name type="scientific">Embleya hyalina</name>
    <dbReference type="NCBI Taxonomy" id="516124"/>
    <lineage>
        <taxon>Bacteria</taxon>
        <taxon>Bacillati</taxon>
        <taxon>Actinomycetota</taxon>
        <taxon>Actinomycetes</taxon>
        <taxon>Kitasatosporales</taxon>
        <taxon>Streptomycetaceae</taxon>
        <taxon>Embleya</taxon>
    </lineage>
</organism>
<sequence>MSGPARMRVTGLGMIAPGVDRPDRALGPRPVPAPGWFRVADALPGRGYRRLPAGCLYLLAAARAAAIDTGASFTGTPADRRAAMVGTNNAGAALIEEFDRTIIDLGAAELSPAHVPYMAMSMFAARLAPEHRLRGFDLTTNSPAVAGLDALQSAARALAAGRASVVLAGAVEEPPSPAQRSSTPTAFAPADIGAAILVCEPEDAPVDGATVHGYCATHSAFVPGPDHVRTVLAALWRELVHDGPPPRHIDAVLDDSAIGAAVAAGLPEHARGGGITAVPAASGGGCLTPVRRVVGRLAAPDGRGERTAVVAASAHGHLSVTLVTPAGDPGRRPLPVHTPTTSTTTKGHRP</sequence>
<protein>
    <submittedName>
        <fullName evidence="4">3-oxoacyl-[acyl-carrier-protein] synthase 2</fullName>
    </submittedName>
</protein>
<evidence type="ECO:0000256" key="2">
    <source>
        <dbReference type="SAM" id="MobiDB-lite"/>
    </source>
</evidence>
<evidence type="ECO:0000259" key="3">
    <source>
        <dbReference type="Pfam" id="PF00109"/>
    </source>
</evidence>